<dbReference type="RefSeq" id="WP_211467866.1">
    <property type="nucleotide sequence ID" value="NZ_JAGSXH010000035.1"/>
</dbReference>
<dbReference type="EMBL" id="JAGSXH010000035">
    <property type="protein sequence ID" value="MBS2963819.1"/>
    <property type="molecule type" value="Genomic_DNA"/>
</dbReference>
<keyword evidence="3" id="KW-1185">Reference proteome</keyword>
<organism evidence="2 3">
    <name type="scientific">Actinocrinis puniceicyclus</name>
    <dbReference type="NCBI Taxonomy" id="977794"/>
    <lineage>
        <taxon>Bacteria</taxon>
        <taxon>Bacillati</taxon>
        <taxon>Actinomycetota</taxon>
        <taxon>Actinomycetes</taxon>
        <taxon>Catenulisporales</taxon>
        <taxon>Actinospicaceae</taxon>
        <taxon>Actinocrinis</taxon>
    </lineage>
</organism>
<reference evidence="2" key="1">
    <citation type="submission" date="2021-04" db="EMBL/GenBank/DDBJ databases">
        <title>Genome based classification of Actinospica acidithermotolerans sp. nov., an actinobacterium isolated from an Indonesian hot spring.</title>
        <authorList>
            <person name="Kusuma A.B."/>
            <person name="Putra K.E."/>
            <person name="Nafisah S."/>
            <person name="Loh J."/>
            <person name="Nouioui I."/>
            <person name="Goodfellow M."/>
        </authorList>
    </citation>
    <scope>NUCLEOTIDE SEQUENCE</scope>
    <source>
        <strain evidence="2">DSM 45618</strain>
    </source>
</reference>
<sequence length="150" mass="17055">MRITAAQRTETENRIRAAMDRLLRGEIPPGGNCDIKTLAREAGVDRTAFYGRRPYAHLREEFEQRLERLRQTGETPDPRTAQIHRLKNDVAQLKARLARADRTIEELTDLRGQALSRLAAQHEEIIRLRSALNSPDNVISLRSRPAGASH</sequence>
<gene>
    <name evidence="2" type="ORF">KGA66_12230</name>
</gene>
<name>A0A8J8BEJ5_9ACTN</name>
<evidence type="ECO:0000313" key="2">
    <source>
        <dbReference type="EMBL" id="MBS2963819.1"/>
    </source>
</evidence>
<accession>A0A8J8BEJ5</accession>
<evidence type="ECO:0000313" key="3">
    <source>
        <dbReference type="Proteomes" id="UP000677913"/>
    </source>
</evidence>
<dbReference type="Proteomes" id="UP000677913">
    <property type="component" value="Unassembled WGS sequence"/>
</dbReference>
<proteinExistence type="predicted"/>
<keyword evidence="1" id="KW-0175">Coiled coil</keyword>
<protein>
    <submittedName>
        <fullName evidence="2">Uncharacterized protein</fullName>
    </submittedName>
</protein>
<feature type="coiled-coil region" evidence="1">
    <location>
        <begin position="83"/>
        <end position="110"/>
    </location>
</feature>
<evidence type="ECO:0000256" key="1">
    <source>
        <dbReference type="SAM" id="Coils"/>
    </source>
</evidence>
<comment type="caution">
    <text evidence="2">The sequence shown here is derived from an EMBL/GenBank/DDBJ whole genome shotgun (WGS) entry which is preliminary data.</text>
</comment>
<dbReference type="AlphaFoldDB" id="A0A8J8BEJ5"/>